<dbReference type="PANTHER" id="PTHR20855">
    <property type="entry name" value="ADIPOR/PROGESTIN RECEPTOR-RELATED"/>
    <property type="match status" value="1"/>
</dbReference>
<evidence type="ECO:0008006" key="9">
    <source>
        <dbReference type="Google" id="ProtNLM"/>
    </source>
</evidence>
<dbReference type="AlphaFoldDB" id="A0A8C3SQT9"/>
<dbReference type="GO" id="GO:0038023">
    <property type="term" value="F:signaling receptor activity"/>
    <property type="evidence" value="ECO:0007669"/>
    <property type="project" value="TreeGrafter"/>
</dbReference>
<proteinExistence type="inferred from homology"/>
<feature type="region of interest" description="Disordered" evidence="6">
    <location>
        <begin position="1"/>
        <end position="48"/>
    </location>
</feature>
<name>A0A8C3SQT9_CHESE</name>
<sequence>WPRTWGARGAGGDGTPAGGGHQPGEHGDSRRPLDPPSPPSWGWTGTVPDDADPVRVLTLPLQAQQAMGRMEEFVFKVWEGRWRVFPHDVLPDWLKDNDFLLHGHRPPMPSFRACFRSIFRLHTETGNIWTHLIAPAHLPRHRLRAGGHGHHGVPVGPLRHAPVPRGAGRWAPLRPGGLDCRGLPMGQGATRGWQWDRGWTQGTGSGGRGLGTGAGRRGGL</sequence>
<feature type="compositionally biased region" description="Basic and acidic residues" evidence="6">
    <location>
        <begin position="23"/>
        <end position="33"/>
    </location>
</feature>
<dbReference type="GO" id="GO:0005886">
    <property type="term" value="C:plasma membrane"/>
    <property type="evidence" value="ECO:0007669"/>
    <property type="project" value="TreeGrafter"/>
</dbReference>
<evidence type="ECO:0000313" key="7">
    <source>
        <dbReference type="Ensembl" id="ENSCSRP00000016050.1"/>
    </source>
</evidence>
<evidence type="ECO:0000256" key="4">
    <source>
        <dbReference type="ARBA" id="ARBA00022989"/>
    </source>
</evidence>
<keyword evidence="4" id="KW-1133">Transmembrane helix</keyword>
<evidence type="ECO:0000256" key="5">
    <source>
        <dbReference type="ARBA" id="ARBA00023136"/>
    </source>
</evidence>
<dbReference type="Ensembl" id="ENSCSRT00000016748.1">
    <property type="protein sequence ID" value="ENSCSRP00000016050.1"/>
    <property type="gene ID" value="ENSCSRG00000012266.1"/>
</dbReference>
<evidence type="ECO:0000256" key="2">
    <source>
        <dbReference type="ARBA" id="ARBA00007018"/>
    </source>
</evidence>
<evidence type="ECO:0000256" key="3">
    <source>
        <dbReference type="ARBA" id="ARBA00022692"/>
    </source>
</evidence>
<reference evidence="7" key="2">
    <citation type="submission" date="2025-09" db="UniProtKB">
        <authorList>
            <consortium name="Ensembl"/>
        </authorList>
    </citation>
    <scope>IDENTIFICATION</scope>
</reference>
<organism evidence="7 8">
    <name type="scientific">Chelydra serpentina</name>
    <name type="common">Snapping turtle</name>
    <name type="synonym">Testudo serpentina</name>
    <dbReference type="NCBI Taxonomy" id="8475"/>
    <lineage>
        <taxon>Eukaryota</taxon>
        <taxon>Metazoa</taxon>
        <taxon>Chordata</taxon>
        <taxon>Craniata</taxon>
        <taxon>Vertebrata</taxon>
        <taxon>Euteleostomi</taxon>
        <taxon>Archelosauria</taxon>
        <taxon>Testudinata</taxon>
        <taxon>Testudines</taxon>
        <taxon>Cryptodira</taxon>
        <taxon>Durocryptodira</taxon>
        <taxon>Americhelydia</taxon>
        <taxon>Chelydroidea</taxon>
        <taxon>Chelydridae</taxon>
        <taxon>Chelydra</taxon>
    </lineage>
</organism>
<keyword evidence="5" id="KW-0472">Membrane</keyword>
<evidence type="ECO:0000313" key="8">
    <source>
        <dbReference type="Proteomes" id="UP000694403"/>
    </source>
</evidence>
<dbReference type="Proteomes" id="UP000694403">
    <property type="component" value="Unplaced"/>
</dbReference>
<keyword evidence="3" id="KW-0812">Transmembrane</keyword>
<comment type="subcellular location">
    <subcellularLocation>
        <location evidence="1">Membrane</location>
        <topology evidence="1">Multi-pass membrane protein</topology>
    </subcellularLocation>
</comment>
<dbReference type="GO" id="GO:0033211">
    <property type="term" value="P:adiponectin-activated signaling pathway"/>
    <property type="evidence" value="ECO:0007669"/>
    <property type="project" value="TreeGrafter"/>
</dbReference>
<evidence type="ECO:0000256" key="1">
    <source>
        <dbReference type="ARBA" id="ARBA00004141"/>
    </source>
</evidence>
<feature type="compositionally biased region" description="Gly residues" evidence="6">
    <location>
        <begin position="201"/>
        <end position="220"/>
    </location>
</feature>
<protein>
    <recommendedName>
        <fullName evidence="9">Adiponectin receptor 1</fullName>
    </recommendedName>
</protein>
<dbReference type="PANTHER" id="PTHR20855:SF35">
    <property type="entry name" value="ADIPONECTIN RECEPTOR 2"/>
    <property type="match status" value="1"/>
</dbReference>
<keyword evidence="8" id="KW-1185">Reference proteome</keyword>
<reference evidence="7" key="1">
    <citation type="submission" date="2025-08" db="UniProtKB">
        <authorList>
            <consortium name="Ensembl"/>
        </authorList>
    </citation>
    <scope>IDENTIFICATION</scope>
</reference>
<evidence type="ECO:0000256" key="6">
    <source>
        <dbReference type="SAM" id="MobiDB-lite"/>
    </source>
</evidence>
<feature type="region of interest" description="Disordered" evidence="6">
    <location>
        <begin position="189"/>
        <end position="220"/>
    </location>
</feature>
<comment type="similarity">
    <text evidence="2">Belongs to the ADIPOR family.</text>
</comment>
<dbReference type="InterPro" id="IPR004254">
    <property type="entry name" value="AdipoR/HlyIII-related"/>
</dbReference>
<accession>A0A8C3SQT9</accession>
<feature type="compositionally biased region" description="Gly residues" evidence="6">
    <location>
        <begin position="8"/>
        <end position="22"/>
    </location>
</feature>